<feature type="domain" description="HTH luxR-type" evidence="4">
    <location>
        <begin position="1"/>
        <end position="64"/>
    </location>
</feature>
<evidence type="ECO:0000313" key="6">
    <source>
        <dbReference type="Proteomes" id="UP000653411"/>
    </source>
</evidence>
<dbReference type="EMBL" id="BMML01000011">
    <property type="protein sequence ID" value="GGN19514.1"/>
    <property type="molecule type" value="Genomic_DNA"/>
</dbReference>
<gene>
    <name evidence="5" type="ORF">GCM10011578_049470</name>
</gene>
<protein>
    <recommendedName>
        <fullName evidence="4">HTH luxR-type domain-containing protein</fullName>
    </recommendedName>
</protein>
<sequence length="68" mass="7549">MSTEFLAERDRDVAARVSKGMNNLKIADELVLSLCTVEGHIENFRAKLGFGSRAQVATRWTTQKPPVS</sequence>
<keyword evidence="6" id="KW-1185">Reference proteome</keyword>
<evidence type="ECO:0000256" key="3">
    <source>
        <dbReference type="ARBA" id="ARBA00023163"/>
    </source>
</evidence>
<dbReference type="GO" id="GO:0006355">
    <property type="term" value="P:regulation of DNA-templated transcription"/>
    <property type="evidence" value="ECO:0007669"/>
    <property type="project" value="InterPro"/>
</dbReference>
<dbReference type="InterPro" id="IPR036388">
    <property type="entry name" value="WH-like_DNA-bd_sf"/>
</dbReference>
<proteinExistence type="predicted"/>
<dbReference type="PANTHER" id="PTHR44688">
    <property type="entry name" value="DNA-BINDING TRANSCRIPTIONAL ACTIVATOR DEVR_DOSR"/>
    <property type="match status" value="1"/>
</dbReference>
<dbReference type="RefSeq" id="WP_189265002.1">
    <property type="nucleotide sequence ID" value="NZ_BMML01000011.1"/>
</dbReference>
<dbReference type="PROSITE" id="PS50043">
    <property type="entry name" value="HTH_LUXR_2"/>
    <property type="match status" value="1"/>
</dbReference>
<keyword evidence="2" id="KW-0238">DNA-binding</keyword>
<evidence type="ECO:0000259" key="4">
    <source>
        <dbReference type="PROSITE" id="PS50043"/>
    </source>
</evidence>
<keyword evidence="3" id="KW-0804">Transcription</keyword>
<dbReference type="InterPro" id="IPR016032">
    <property type="entry name" value="Sig_transdc_resp-reg_C-effctor"/>
</dbReference>
<dbReference type="AlphaFoldDB" id="A0A918CT18"/>
<reference evidence="5" key="1">
    <citation type="journal article" date="2014" name="Int. J. Syst. Evol. Microbiol.">
        <title>Complete genome sequence of Corynebacterium casei LMG S-19264T (=DSM 44701T), isolated from a smear-ripened cheese.</title>
        <authorList>
            <consortium name="US DOE Joint Genome Institute (JGI-PGF)"/>
            <person name="Walter F."/>
            <person name="Albersmeier A."/>
            <person name="Kalinowski J."/>
            <person name="Ruckert C."/>
        </authorList>
    </citation>
    <scope>NUCLEOTIDE SEQUENCE</scope>
    <source>
        <strain evidence="5">CGMCC 4.7110</strain>
    </source>
</reference>
<comment type="caution">
    <text evidence="5">The sequence shown here is derived from an EMBL/GenBank/DDBJ whole genome shotgun (WGS) entry which is preliminary data.</text>
</comment>
<dbReference type="InterPro" id="IPR000792">
    <property type="entry name" value="Tscrpt_reg_LuxR_C"/>
</dbReference>
<accession>A0A918CT18</accession>
<reference evidence="5" key="2">
    <citation type="submission" date="2020-09" db="EMBL/GenBank/DDBJ databases">
        <authorList>
            <person name="Sun Q."/>
            <person name="Zhou Y."/>
        </authorList>
    </citation>
    <scope>NUCLEOTIDE SEQUENCE</scope>
    <source>
        <strain evidence="5">CGMCC 4.7110</strain>
    </source>
</reference>
<dbReference type="PRINTS" id="PR00038">
    <property type="entry name" value="HTHLUXR"/>
</dbReference>
<evidence type="ECO:0000256" key="2">
    <source>
        <dbReference type="ARBA" id="ARBA00023125"/>
    </source>
</evidence>
<name>A0A918CT18_9ACTN</name>
<dbReference type="SMART" id="SM00421">
    <property type="entry name" value="HTH_LUXR"/>
    <property type="match status" value="1"/>
</dbReference>
<evidence type="ECO:0000313" key="5">
    <source>
        <dbReference type="EMBL" id="GGN19514.1"/>
    </source>
</evidence>
<organism evidence="5 6">
    <name type="scientific">Streptomyces fuscichromogenes</name>
    <dbReference type="NCBI Taxonomy" id="1324013"/>
    <lineage>
        <taxon>Bacteria</taxon>
        <taxon>Bacillati</taxon>
        <taxon>Actinomycetota</taxon>
        <taxon>Actinomycetes</taxon>
        <taxon>Kitasatosporales</taxon>
        <taxon>Streptomycetaceae</taxon>
        <taxon>Streptomyces</taxon>
    </lineage>
</organism>
<keyword evidence="1" id="KW-0805">Transcription regulation</keyword>
<evidence type="ECO:0000256" key="1">
    <source>
        <dbReference type="ARBA" id="ARBA00023015"/>
    </source>
</evidence>
<dbReference type="Pfam" id="PF00196">
    <property type="entry name" value="GerE"/>
    <property type="match status" value="1"/>
</dbReference>
<dbReference type="GO" id="GO:0003677">
    <property type="term" value="F:DNA binding"/>
    <property type="evidence" value="ECO:0007669"/>
    <property type="project" value="UniProtKB-KW"/>
</dbReference>
<dbReference type="PANTHER" id="PTHR44688:SF16">
    <property type="entry name" value="DNA-BINDING TRANSCRIPTIONAL ACTIVATOR DEVR_DOSR"/>
    <property type="match status" value="1"/>
</dbReference>
<dbReference type="SUPFAM" id="SSF46894">
    <property type="entry name" value="C-terminal effector domain of the bipartite response regulators"/>
    <property type="match status" value="1"/>
</dbReference>
<dbReference type="Gene3D" id="1.10.10.10">
    <property type="entry name" value="Winged helix-like DNA-binding domain superfamily/Winged helix DNA-binding domain"/>
    <property type="match status" value="1"/>
</dbReference>
<dbReference type="Proteomes" id="UP000653411">
    <property type="component" value="Unassembled WGS sequence"/>
</dbReference>